<dbReference type="GO" id="GO:0005634">
    <property type="term" value="C:nucleus"/>
    <property type="evidence" value="ECO:0007669"/>
    <property type="project" value="TreeGrafter"/>
</dbReference>
<comment type="similarity">
    <text evidence="1">Belongs to the LOB domain-containing protein family.</text>
</comment>
<reference evidence="4" key="2">
    <citation type="submission" date="2025-08" db="UniProtKB">
        <authorList>
            <consortium name="RefSeq"/>
        </authorList>
    </citation>
    <scope>IDENTIFICATION</scope>
</reference>
<evidence type="ECO:0000313" key="3">
    <source>
        <dbReference type="Proteomes" id="UP000504604"/>
    </source>
</evidence>
<dbReference type="RefSeq" id="XP_011090856.2">
    <property type="nucleotide sequence ID" value="XM_011092554.2"/>
</dbReference>
<dbReference type="KEGG" id="sind:105171434"/>
<evidence type="ECO:0000313" key="4">
    <source>
        <dbReference type="RefSeq" id="XP_011090856.2"/>
    </source>
</evidence>
<dbReference type="GeneID" id="105171434"/>
<dbReference type="PROSITE" id="PS50891">
    <property type="entry name" value="LOB"/>
    <property type="match status" value="1"/>
</dbReference>
<dbReference type="InParanoid" id="A0A6I9U0B3"/>
<reference evidence="3" key="1">
    <citation type="submission" date="2024-10" db="UniProtKB">
        <authorList>
            <consortium name="RefSeq"/>
        </authorList>
    </citation>
    <scope>NUCLEOTIDE SEQUENCE [LARGE SCALE GENOMIC DNA]</scope>
    <source>
        <strain evidence="3">cv. Zhongzhi No. 13</strain>
    </source>
</reference>
<dbReference type="OrthoDB" id="1903788at2759"/>
<evidence type="ECO:0000259" key="2">
    <source>
        <dbReference type="PROSITE" id="PS50891"/>
    </source>
</evidence>
<dbReference type="GO" id="GO:0009755">
    <property type="term" value="P:hormone-mediated signaling pathway"/>
    <property type="evidence" value="ECO:0007669"/>
    <property type="project" value="TreeGrafter"/>
</dbReference>
<dbReference type="PANTHER" id="PTHR31529">
    <property type="entry name" value="LOB DOMAIN CONTAINING PROTEIN"/>
    <property type="match status" value="1"/>
</dbReference>
<protein>
    <submittedName>
        <fullName evidence="4">LOB domain-containing protein 19</fullName>
    </submittedName>
</protein>
<sequence>MCPYLNSHNKQQNSNKQTPFSLNKNHHLFFSLPSTDQTPTTTHLLLITTTMSNGGAAGPCGACKFLRRKCVRGCIFAPYFDSDQGTAHFAAVHRVFGASNASKLLLRIPPHRRLDAVITLCYEALARVRDPVYGCVAHIFTLQQQVVNLQAELAYIQARISTLQRSPLPPPQHPCLSSPNIRTSSELAGNSSCLQTGIFDPSQSEETSPEMVSFCNAVDQEVEDIGDLQSLAREYVSRYFPGVRFRPPTSQ</sequence>
<dbReference type="GO" id="GO:0045893">
    <property type="term" value="P:positive regulation of DNA-templated transcription"/>
    <property type="evidence" value="ECO:0007669"/>
    <property type="project" value="TreeGrafter"/>
</dbReference>
<organism evidence="3 4">
    <name type="scientific">Sesamum indicum</name>
    <name type="common">Oriental sesame</name>
    <name type="synonym">Sesamum orientale</name>
    <dbReference type="NCBI Taxonomy" id="4182"/>
    <lineage>
        <taxon>Eukaryota</taxon>
        <taxon>Viridiplantae</taxon>
        <taxon>Streptophyta</taxon>
        <taxon>Embryophyta</taxon>
        <taxon>Tracheophyta</taxon>
        <taxon>Spermatophyta</taxon>
        <taxon>Magnoliopsida</taxon>
        <taxon>eudicotyledons</taxon>
        <taxon>Gunneridae</taxon>
        <taxon>Pentapetalae</taxon>
        <taxon>asterids</taxon>
        <taxon>lamiids</taxon>
        <taxon>Lamiales</taxon>
        <taxon>Pedaliaceae</taxon>
        <taxon>Sesamum</taxon>
    </lineage>
</organism>
<dbReference type="AlphaFoldDB" id="A0A6I9U0B3"/>
<dbReference type="InterPro" id="IPR004883">
    <property type="entry name" value="LOB"/>
</dbReference>
<dbReference type="PANTHER" id="PTHR31529:SF28">
    <property type="entry name" value="LOB DOMAIN-CONTAINING PROTEIN 19"/>
    <property type="match status" value="1"/>
</dbReference>
<gene>
    <name evidence="4" type="primary">LOC105171434</name>
</gene>
<keyword evidence="3" id="KW-1185">Reference proteome</keyword>
<proteinExistence type="inferred from homology"/>
<dbReference type="Proteomes" id="UP000504604">
    <property type="component" value="Linkage group LG1"/>
</dbReference>
<name>A0A6I9U0B3_SESIN</name>
<dbReference type="Pfam" id="PF03195">
    <property type="entry name" value="LOB"/>
    <property type="match status" value="1"/>
</dbReference>
<accession>A0A6I9U0B3</accession>
<feature type="domain" description="LOB" evidence="2">
    <location>
        <begin position="58"/>
        <end position="160"/>
    </location>
</feature>
<evidence type="ECO:0000256" key="1">
    <source>
        <dbReference type="ARBA" id="ARBA00005474"/>
    </source>
</evidence>